<name>A0A9Q1R7Z0_9SOLA</name>
<dbReference type="InterPro" id="IPR035810">
    <property type="entry name" value="PEBP_euk"/>
</dbReference>
<dbReference type="Proteomes" id="UP001152561">
    <property type="component" value="Unassembled WGS sequence"/>
</dbReference>
<organism evidence="2 3">
    <name type="scientific">Anisodus acutangulus</name>
    <dbReference type="NCBI Taxonomy" id="402998"/>
    <lineage>
        <taxon>Eukaryota</taxon>
        <taxon>Viridiplantae</taxon>
        <taxon>Streptophyta</taxon>
        <taxon>Embryophyta</taxon>
        <taxon>Tracheophyta</taxon>
        <taxon>Spermatophyta</taxon>
        <taxon>Magnoliopsida</taxon>
        <taxon>eudicotyledons</taxon>
        <taxon>Gunneridae</taxon>
        <taxon>Pentapetalae</taxon>
        <taxon>asterids</taxon>
        <taxon>lamiids</taxon>
        <taxon>Solanales</taxon>
        <taxon>Solanaceae</taxon>
        <taxon>Solanoideae</taxon>
        <taxon>Hyoscyameae</taxon>
        <taxon>Anisodus</taxon>
    </lineage>
</organism>
<dbReference type="CDD" id="cd00866">
    <property type="entry name" value="PEBP_euk"/>
    <property type="match status" value="1"/>
</dbReference>
<dbReference type="Pfam" id="PF01161">
    <property type="entry name" value="PBP"/>
    <property type="match status" value="1"/>
</dbReference>
<proteinExistence type="inferred from homology"/>
<dbReference type="OrthoDB" id="2506647at2759"/>
<sequence>MNNAGVLKPSQVVMQPRVHIGGDDLRNFYTLIMVDPDAPSPSNPSLREYLHWVVTDIPATTDTSFGNEIVRYESPTPSMGIHRFVFVLFRQLGRETVYGPCRRGNFNTRDFAKLYNLGLPVASVYFNCHRESGTGGRRA</sequence>
<evidence type="ECO:0008006" key="4">
    <source>
        <dbReference type="Google" id="ProtNLM"/>
    </source>
</evidence>
<comment type="caution">
    <text evidence="2">The sequence shown here is derived from an EMBL/GenBank/DDBJ whole genome shotgun (WGS) entry which is preliminary data.</text>
</comment>
<evidence type="ECO:0000256" key="1">
    <source>
        <dbReference type="ARBA" id="ARBA00007091"/>
    </source>
</evidence>
<keyword evidence="3" id="KW-1185">Reference proteome</keyword>
<protein>
    <recommendedName>
        <fullName evidence="4">Flowering locus T</fullName>
    </recommendedName>
</protein>
<dbReference type="PANTHER" id="PTHR11362">
    <property type="entry name" value="PHOSPHATIDYLETHANOLAMINE-BINDING PROTEIN"/>
    <property type="match status" value="1"/>
</dbReference>
<dbReference type="SUPFAM" id="SSF49777">
    <property type="entry name" value="PEBP-like"/>
    <property type="match status" value="1"/>
</dbReference>
<dbReference type="InterPro" id="IPR008914">
    <property type="entry name" value="PEBP"/>
</dbReference>
<dbReference type="EMBL" id="JAJAGQ010000015">
    <property type="protein sequence ID" value="KAJ8542301.1"/>
    <property type="molecule type" value="Genomic_DNA"/>
</dbReference>
<dbReference type="Gene3D" id="3.90.280.10">
    <property type="entry name" value="PEBP-like"/>
    <property type="match status" value="1"/>
</dbReference>
<reference evidence="3" key="1">
    <citation type="journal article" date="2023" name="Proc. Natl. Acad. Sci. U.S.A.">
        <title>Genomic and structural basis for evolution of tropane alkaloid biosynthesis.</title>
        <authorList>
            <person name="Wanga Y.-J."/>
            <person name="Taina T."/>
            <person name="Yua J.-Y."/>
            <person name="Lia J."/>
            <person name="Xua B."/>
            <person name="Chenc J."/>
            <person name="D'Auriad J.C."/>
            <person name="Huanga J.-P."/>
            <person name="Huanga S.-X."/>
        </authorList>
    </citation>
    <scope>NUCLEOTIDE SEQUENCE [LARGE SCALE GENOMIC DNA]</scope>
    <source>
        <strain evidence="3">cv. KIB-2019</strain>
    </source>
</reference>
<comment type="similarity">
    <text evidence="1">Belongs to the phosphatidylethanolamine-binding protein family.</text>
</comment>
<dbReference type="PROSITE" id="PS01220">
    <property type="entry name" value="PBP"/>
    <property type="match status" value="1"/>
</dbReference>
<gene>
    <name evidence="2" type="ORF">K7X08_017167</name>
</gene>
<dbReference type="PANTHER" id="PTHR11362:SF9">
    <property type="entry name" value="PROTEIN FLOWERING LOCUS T-RELATED"/>
    <property type="match status" value="1"/>
</dbReference>
<dbReference type="InterPro" id="IPR001858">
    <property type="entry name" value="Phosphatidylethanolamine-bd_CS"/>
</dbReference>
<dbReference type="AlphaFoldDB" id="A0A9Q1R7Z0"/>
<evidence type="ECO:0000313" key="2">
    <source>
        <dbReference type="EMBL" id="KAJ8542301.1"/>
    </source>
</evidence>
<evidence type="ECO:0000313" key="3">
    <source>
        <dbReference type="Proteomes" id="UP001152561"/>
    </source>
</evidence>
<accession>A0A9Q1R7Z0</accession>
<dbReference type="InterPro" id="IPR036610">
    <property type="entry name" value="PEBP-like_sf"/>
</dbReference>